<reference evidence="7 8" key="1">
    <citation type="journal article" date="2010" name="J. Bacteriol.">
        <title>Complete genome sequence of the aerobic facultative methanotroph Methylocella silvestris BL2.</title>
        <authorList>
            <person name="Chen Y."/>
            <person name="Crombie A."/>
            <person name="Rahman M.T."/>
            <person name="Dedysh S.N."/>
            <person name="Liesack W."/>
            <person name="Stott M.B."/>
            <person name="Alam M."/>
            <person name="Theisen A.R."/>
            <person name="Murrell J.C."/>
            <person name="Dunfield P.F."/>
        </authorList>
    </citation>
    <scope>NUCLEOTIDE SEQUENCE [LARGE SCALE GENOMIC DNA]</scope>
    <source>
        <strain evidence="8">DSM 15510 / CIP 108128 / LMG 27833 / NCIMB 13906 / BL2</strain>
    </source>
</reference>
<dbReference type="eggNOG" id="COG0386">
    <property type="taxonomic scope" value="Bacteria"/>
</dbReference>
<dbReference type="PROSITE" id="PS00460">
    <property type="entry name" value="GLUTATHIONE_PEROXID_1"/>
    <property type="match status" value="1"/>
</dbReference>
<evidence type="ECO:0000259" key="6">
    <source>
        <dbReference type="PROSITE" id="PS51352"/>
    </source>
</evidence>
<protein>
    <recommendedName>
        <fullName evidence="5">Glutathione peroxidase</fullName>
    </recommendedName>
</protein>
<keyword evidence="8" id="KW-1185">Reference proteome</keyword>
<keyword evidence="3 5" id="KW-0560">Oxidoreductase</keyword>
<evidence type="ECO:0000256" key="4">
    <source>
        <dbReference type="PIRSR" id="PIRSR000303-1"/>
    </source>
</evidence>
<dbReference type="PROSITE" id="PS51352">
    <property type="entry name" value="THIOREDOXIN_2"/>
    <property type="match status" value="1"/>
</dbReference>
<dbReference type="PANTHER" id="PTHR11592:SF78">
    <property type="entry name" value="GLUTATHIONE PEROXIDASE"/>
    <property type="match status" value="1"/>
</dbReference>
<dbReference type="PROSITE" id="PS51355">
    <property type="entry name" value="GLUTATHIONE_PEROXID_3"/>
    <property type="match status" value="1"/>
</dbReference>
<dbReference type="EMBL" id="CP001280">
    <property type="protein sequence ID" value="ACK51382.1"/>
    <property type="molecule type" value="Genomic_DNA"/>
</dbReference>
<proteinExistence type="inferred from homology"/>
<dbReference type="InterPro" id="IPR013766">
    <property type="entry name" value="Thioredoxin_domain"/>
</dbReference>
<evidence type="ECO:0000313" key="7">
    <source>
        <dbReference type="EMBL" id="ACK51382.1"/>
    </source>
</evidence>
<dbReference type="RefSeq" id="WP_012591451.1">
    <property type="nucleotide sequence ID" value="NC_011666.1"/>
</dbReference>
<evidence type="ECO:0000256" key="1">
    <source>
        <dbReference type="ARBA" id="ARBA00006926"/>
    </source>
</evidence>
<comment type="similarity">
    <text evidence="1 5">Belongs to the glutathione peroxidase family.</text>
</comment>
<dbReference type="PRINTS" id="PR01011">
    <property type="entry name" value="GLUTPROXDASE"/>
</dbReference>
<evidence type="ECO:0000256" key="5">
    <source>
        <dbReference type="RuleBase" id="RU000499"/>
    </source>
</evidence>
<dbReference type="InterPro" id="IPR036249">
    <property type="entry name" value="Thioredoxin-like_sf"/>
</dbReference>
<dbReference type="Pfam" id="PF00255">
    <property type="entry name" value="GSHPx"/>
    <property type="match status" value="1"/>
</dbReference>
<dbReference type="Gene3D" id="3.40.30.10">
    <property type="entry name" value="Glutaredoxin"/>
    <property type="match status" value="1"/>
</dbReference>
<dbReference type="OrthoDB" id="9785502at2"/>
<dbReference type="PANTHER" id="PTHR11592">
    <property type="entry name" value="GLUTATHIONE PEROXIDASE"/>
    <property type="match status" value="1"/>
</dbReference>
<keyword evidence="2 5" id="KW-0575">Peroxidase</keyword>
<organism evidence="7 8">
    <name type="scientific">Methylocella silvestris (strain DSM 15510 / CIP 108128 / LMG 27833 / NCIMB 13906 / BL2)</name>
    <dbReference type="NCBI Taxonomy" id="395965"/>
    <lineage>
        <taxon>Bacteria</taxon>
        <taxon>Pseudomonadati</taxon>
        <taxon>Pseudomonadota</taxon>
        <taxon>Alphaproteobacteria</taxon>
        <taxon>Hyphomicrobiales</taxon>
        <taxon>Beijerinckiaceae</taxon>
        <taxon>Methylocella</taxon>
    </lineage>
</organism>
<accession>B8EKL2</accession>
<name>B8EKL2_METSB</name>
<evidence type="ECO:0000256" key="2">
    <source>
        <dbReference type="ARBA" id="ARBA00022559"/>
    </source>
</evidence>
<dbReference type="InterPro" id="IPR029759">
    <property type="entry name" value="GPX_AS"/>
</dbReference>
<dbReference type="HOGENOM" id="CLU_029507_1_2_5"/>
<dbReference type="KEGG" id="msl:Msil_2453"/>
<dbReference type="GO" id="GO:0034599">
    <property type="term" value="P:cellular response to oxidative stress"/>
    <property type="evidence" value="ECO:0007669"/>
    <property type="project" value="TreeGrafter"/>
</dbReference>
<dbReference type="PIRSF" id="PIRSF000303">
    <property type="entry name" value="Glutathion_perox"/>
    <property type="match status" value="1"/>
</dbReference>
<dbReference type="SUPFAM" id="SSF52833">
    <property type="entry name" value="Thioredoxin-like"/>
    <property type="match status" value="1"/>
</dbReference>
<dbReference type="AlphaFoldDB" id="B8EKL2"/>
<feature type="domain" description="Thioredoxin" evidence="6">
    <location>
        <begin position="1"/>
        <end position="158"/>
    </location>
</feature>
<gene>
    <name evidence="7" type="ordered locus">Msil_2453</name>
</gene>
<dbReference type="Proteomes" id="UP000002257">
    <property type="component" value="Chromosome"/>
</dbReference>
<dbReference type="STRING" id="395965.Msil_2453"/>
<feature type="active site" evidence="4">
    <location>
        <position position="35"/>
    </location>
</feature>
<evidence type="ECO:0000256" key="3">
    <source>
        <dbReference type="ARBA" id="ARBA00023002"/>
    </source>
</evidence>
<dbReference type="CDD" id="cd00340">
    <property type="entry name" value="GSH_Peroxidase"/>
    <property type="match status" value="1"/>
</dbReference>
<dbReference type="GO" id="GO:0004601">
    <property type="term" value="F:peroxidase activity"/>
    <property type="evidence" value="ECO:0007669"/>
    <property type="project" value="UniProtKB-KW"/>
</dbReference>
<dbReference type="InterPro" id="IPR000889">
    <property type="entry name" value="Glutathione_peroxidase"/>
</dbReference>
<evidence type="ECO:0000313" key="8">
    <source>
        <dbReference type="Proteomes" id="UP000002257"/>
    </source>
</evidence>
<sequence length="158" mass="16949">MNAYDYSLRTIDGDALPLETFKGKAVLLVNTASACGLTPQYEALEELYRKYQDRGLVVLGVPSNDFGGQEPGTEADIKQFCALKFNIEFPLASKEKVAGAAAHPLYRAIASELGEAAAPKWNFHKYLIGRDGALKASFGSRTVPDAPEIVAAIEAALA</sequence>